<gene>
    <name evidence="3" type="ORF">FN924_16175</name>
</gene>
<protein>
    <submittedName>
        <fullName evidence="3">VanZ family protein</fullName>
    </submittedName>
</protein>
<proteinExistence type="predicted"/>
<dbReference type="EMBL" id="CP041666">
    <property type="protein sequence ID" value="QDP42234.1"/>
    <property type="molecule type" value="Genomic_DNA"/>
</dbReference>
<evidence type="ECO:0000313" key="4">
    <source>
        <dbReference type="Proteomes" id="UP000315215"/>
    </source>
</evidence>
<name>A0A516KLG4_9BACI</name>
<organism evidence="3 4">
    <name type="scientific">Radiobacillus deserti</name>
    <dbReference type="NCBI Taxonomy" id="2594883"/>
    <lineage>
        <taxon>Bacteria</taxon>
        <taxon>Bacillati</taxon>
        <taxon>Bacillota</taxon>
        <taxon>Bacilli</taxon>
        <taxon>Bacillales</taxon>
        <taxon>Bacillaceae</taxon>
        <taxon>Radiobacillus</taxon>
    </lineage>
</organism>
<feature type="domain" description="VanZ-like" evidence="2">
    <location>
        <begin position="10"/>
        <end position="93"/>
    </location>
</feature>
<dbReference type="InterPro" id="IPR006976">
    <property type="entry name" value="VanZ-like"/>
</dbReference>
<dbReference type="Proteomes" id="UP000315215">
    <property type="component" value="Chromosome"/>
</dbReference>
<keyword evidence="1" id="KW-0812">Transmembrane</keyword>
<keyword evidence="1" id="KW-1133">Transmembrane helix</keyword>
<evidence type="ECO:0000313" key="3">
    <source>
        <dbReference type="EMBL" id="QDP42234.1"/>
    </source>
</evidence>
<dbReference type="KEGG" id="aqt:FN924_16175"/>
<keyword evidence="4" id="KW-1185">Reference proteome</keyword>
<accession>A0A516KLG4</accession>
<keyword evidence="1" id="KW-0472">Membrane</keyword>
<evidence type="ECO:0000259" key="2">
    <source>
        <dbReference type="Pfam" id="PF04892"/>
    </source>
</evidence>
<evidence type="ECO:0000256" key="1">
    <source>
        <dbReference type="SAM" id="Phobius"/>
    </source>
</evidence>
<dbReference type="Pfam" id="PF04892">
    <property type="entry name" value="VanZ"/>
    <property type="match status" value="1"/>
</dbReference>
<reference evidence="3 4" key="1">
    <citation type="submission" date="2019-07" db="EMBL/GenBank/DDBJ databases">
        <authorList>
            <person name="Li J."/>
        </authorList>
    </citation>
    <scope>NUCLEOTIDE SEQUENCE [LARGE SCALE GENOMIC DNA]</scope>
    <source>
        <strain evidence="3 4">TKL69</strain>
    </source>
</reference>
<dbReference type="AlphaFoldDB" id="A0A516KLG4"/>
<feature type="transmembrane region" description="Helical" evidence="1">
    <location>
        <begin position="46"/>
        <end position="69"/>
    </location>
</feature>
<dbReference type="OrthoDB" id="4822551at2"/>
<sequence>MRFLISFWSFATFSPRLQFNYSGGNIIPLKTISTYFLKFHHYNFDIWFYNTVGNVIVFMPLGFLVPLTFKNFKRLPQIILASIILSFSIELTQHQPI</sequence>